<evidence type="ECO:0000313" key="3">
    <source>
        <dbReference type="EMBL" id="KEI66098.1"/>
    </source>
</evidence>
<dbReference type="PANTHER" id="PTHR40446">
    <property type="entry name" value="N-ACETYLGLUCOSAMINE-1-PHOSPHODIESTER ALPHA-N-ACETYLGLUCOSAMINIDASE"/>
    <property type="match status" value="1"/>
</dbReference>
<dbReference type="InterPro" id="IPR018711">
    <property type="entry name" value="NAGPA"/>
</dbReference>
<dbReference type="EMBL" id="CM002803">
    <property type="protein sequence ID" value="KEI66098.1"/>
    <property type="molecule type" value="Genomic_DNA"/>
</dbReference>
<dbReference type="STRING" id="388467.A19Y_0974"/>
<dbReference type="AlphaFoldDB" id="A0A073CEJ6"/>
<dbReference type="PANTHER" id="PTHR40446:SF2">
    <property type="entry name" value="N-ACETYLGLUCOSAMINE-1-PHOSPHODIESTER ALPHA-N-ACETYLGLUCOSAMINIDASE"/>
    <property type="match status" value="1"/>
</dbReference>
<feature type="compositionally biased region" description="Pro residues" evidence="1">
    <location>
        <begin position="194"/>
        <end position="203"/>
    </location>
</feature>
<gene>
    <name evidence="3" type="ORF">A19Y_0974</name>
</gene>
<proteinExistence type="predicted"/>
<dbReference type="RefSeq" id="WP_052369372.1">
    <property type="nucleotide sequence ID" value="NZ_CM002803.1"/>
</dbReference>
<dbReference type="Pfam" id="PF09992">
    <property type="entry name" value="NAGPA"/>
    <property type="match status" value="1"/>
</dbReference>
<protein>
    <recommendedName>
        <fullName evidence="2">Phosphodiester glycosidase domain-containing protein</fullName>
    </recommendedName>
</protein>
<feature type="domain" description="Phosphodiester glycosidase" evidence="2">
    <location>
        <begin position="514"/>
        <end position="666"/>
    </location>
</feature>
<organism evidence="3 4">
    <name type="scientific">Planktothrix agardhii (strain NIVA-CYA 126/8)</name>
    <dbReference type="NCBI Taxonomy" id="388467"/>
    <lineage>
        <taxon>Bacteria</taxon>
        <taxon>Bacillati</taxon>
        <taxon>Cyanobacteriota</taxon>
        <taxon>Cyanophyceae</taxon>
        <taxon>Oscillatoriophycideae</taxon>
        <taxon>Oscillatoriales</taxon>
        <taxon>Microcoleaceae</taxon>
        <taxon>Planktothrix</taxon>
    </lineage>
</organism>
<dbReference type="Proteomes" id="UP000027395">
    <property type="component" value="Chromosome"/>
</dbReference>
<feature type="compositionally biased region" description="Polar residues" evidence="1">
    <location>
        <begin position="209"/>
        <end position="218"/>
    </location>
</feature>
<evidence type="ECO:0000259" key="2">
    <source>
        <dbReference type="Pfam" id="PF09992"/>
    </source>
</evidence>
<feature type="region of interest" description="Disordered" evidence="1">
    <location>
        <begin position="181"/>
        <end position="218"/>
    </location>
</feature>
<name>A0A073CEJ6_PLAA1</name>
<accession>A0A073CEJ6</accession>
<dbReference type="HOGENOM" id="CLU_014587_0_0_3"/>
<dbReference type="PATRIC" id="fig|388467.6.peg.919"/>
<keyword evidence="4" id="KW-1185">Reference proteome</keyword>
<reference evidence="3 4" key="1">
    <citation type="journal article" date="2014" name="Appl. Environ. Microbiol.">
        <title>Elucidation of insertion elements encoded on plasmids and in vitro construction of shuttle vectors from the toxic cyanobacterium Planktothrix.</title>
        <authorList>
            <person name="Christiansen G."/>
            <person name="Goesmann A."/>
            <person name="Kurmayer R."/>
        </authorList>
    </citation>
    <scope>NUCLEOTIDE SEQUENCE [LARGE SCALE GENOMIC DNA]</scope>
    <source>
        <strain evidence="3 4">NIVA-CYA 126/8</strain>
    </source>
</reference>
<sequence>MPNFNLIHQPKKIILLLSILGLSVLPISTLAESQTNPSKKQGSQIEINGNLINLPWQIDQSNRNSRIAVKISDIGLMQNLGINLLDTNNSSQQPIQWFSSESNLSAEYINPYRYLDLSNFAESSQWQIKPEGSNLKITIPPSAIQSLRIESLSVASNLPQSNSTFLPQKIIIELDKPTIWQQPNPEIKKRSPSTPSPPYPPLTDDPTTRNKTNSSQPVTPILQDWNLILEANITPKLLSDSPEFFKPNILSKNPNLSPQNPNYTNLQLESQNNQTQVKFSLPPGWRPVVNTLNSPYRLIIEIKPDFLTPKNILWQPGIRWRQDYIKIPKNEASLGSLLNQIFKPSQPSVDQFPVYWLEININQPEINLTPILSNPHARQGTSTLLDIAKQAQVPIAINGGFFNRNNQLPLGAIRLNNNWLSSPILNRGVIAWEKGKPIIMNRLILKETLTTASGQTFPLQYLNSAYVEAGISRYNSDWGKSYSPINQQEHIIVVENNQIIRYIKPNKPESSVINIPTQGYLLVIRGRPELLNLLPVGTRLQLNSQTEPNEYQNYPNILGAGPLLIQNRQIVLDAAKERFNPAFQQQKAIRSAIAITNNNTLLLVAVHNRPNGSGPSLAELAQILQKLGALTALNLDGGSSTSLYLGGYYLDRPLSTVAPVHNGLGIAITDH</sequence>
<dbReference type="eggNOG" id="COG4632">
    <property type="taxonomic scope" value="Bacteria"/>
</dbReference>
<evidence type="ECO:0000313" key="4">
    <source>
        <dbReference type="Proteomes" id="UP000027395"/>
    </source>
</evidence>
<evidence type="ECO:0000256" key="1">
    <source>
        <dbReference type="SAM" id="MobiDB-lite"/>
    </source>
</evidence>